<evidence type="ECO:0000313" key="1">
    <source>
        <dbReference type="EMBL" id="SDW91983.1"/>
    </source>
</evidence>
<dbReference type="AlphaFoldDB" id="A0A1H2XGE8"/>
<organism evidence="1 2">
    <name type="scientific">Lutibacter oricola</name>
    <dbReference type="NCBI Taxonomy" id="762486"/>
    <lineage>
        <taxon>Bacteria</taxon>
        <taxon>Pseudomonadati</taxon>
        <taxon>Bacteroidota</taxon>
        <taxon>Flavobacteriia</taxon>
        <taxon>Flavobacteriales</taxon>
        <taxon>Flavobacteriaceae</taxon>
        <taxon>Lutibacter</taxon>
    </lineage>
</organism>
<name>A0A1H2XGE8_9FLAO</name>
<reference evidence="1 2" key="1">
    <citation type="submission" date="2016-10" db="EMBL/GenBank/DDBJ databases">
        <authorList>
            <person name="de Groot N.N."/>
        </authorList>
    </citation>
    <scope>NUCLEOTIDE SEQUENCE [LARGE SCALE GENOMIC DNA]</scope>
    <source>
        <strain evidence="1 2">DSM 24956</strain>
    </source>
</reference>
<dbReference type="EMBL" id="FNNJ01000002">
    <property type="protein sequence ID" value="SDW91983.1"/>
    <property type="molecule type" value="Genomic_DNA"/>
</dbReference>
<gene>
    <name evidence="1" type="ORF">SAMN05444411_102462</name>
</gene>
<accession>A0A1H2XGE8</accession>
<dbReference type="OrthoDB" id="978751at2"/>
<sequence>MQKKRFYLLFFGLLILCTSCFEIVEEVSFNKDGSGHITLTVNLSKSRTKINSIMLLDSVNNYKVPSKITINNKIASIVQEIKKTKGISNVKNSSNFNEYIFTISCDFTNVEALNTVISNFSSKKDAALIKQQQHFSFNKSDNIFARNYHYNLSKEFGKTKMEDRKVFETASLTTIYRFETPIISSKNIEAKISGNKKAIMLRVNAQDIIKNKKSIKNQIQLQK</sequence>
<keyword evidence="2" id="KW-1185">Reference proteome</keyword>
<dbReference type="Proteomes" id="UP000199595">
    <property type="component" value="Unassembled WGS sequence"/>
</dbReference>
<proteinExistence type="predicted"/>
<dbReference type="STRING" id="762486.SAMN05444411_102462"/>
<dbReference type="RefSeq" id="WP_090121575.1">
    <property type="nucleotide sequence ID" value="NZ_FNNJ01000002.1"/>
</dbReference>
<evidence type="ECO:0000313" key="2">
    <source>
        <dbReference type="Proteomes" id="UP000199595"/>
    </source>
</evidence>
<protein>
    <submittedName>
        <fullName evidence="1">Uncharacterized protein</fullName>
    </submittedName>
</protein>